<dbReference type="GO" id="GO:0050660">
    <property type="term" value="F:flavin adenine dinucleotide binding"/>
    <property type="evidence" value="ECO:0007669"/>
    <property type="project" value="InterPro"/>
</dbReference>
<name>A0A381X3W4_9ZZZZ</name>
<dbReference type="Pfam" id="PF01565">
    <property type="entry name" value="FAD_binding_4"/>
    <property type="match status" value="1"/>
</dbReference>
<dbReference type="SUPFAM" id="SSF56176">
    <property type="entry name" value="FAD-binding/transporter-associated domain-like"/>
    <property type="match status" value="1"/>
</dbReference>
<dbReference type="AlphaFoldDB" id="A0A381X3W4"/>
<dbReference type="InterPro" id="IPR036318">
    <property type="entry name" value="FAD-bd_PCMH-like_sf"/>
</dbReference>
<feature type="non-terminal residue" evidence="2">
    <location>
        <position position="1"/>
    </location>
</feature>
<reference evidence="2" key="1">
    <citation type="submission" date="2018-05" db="EMBL/GenBank/DDBJ databases">
        <authorList>
            <person name="Lanie J.A."/>
            <person name="Ng W.-L."/>
            <person name="Kazmierczak K.M."/>
            <person name="Andrzejewski T.M."/>
            <person name="Davidsen T.M."/>
            <person name="Wayne K.J."/>
            <person name="Tettelin H."/>
            <person name="Glass J.I."/>
            <person name="Rusch D."/>
            <person name="Podicherti R."/>
            <person name="Tsui H.-C.T."/>
            <person name="Winkler M.E."/>
        </authorList>
    </citation>
    <scope>NUCLEOTIDE SEQUENCE</scope>
</reference>
<accession>A0A381X3W4</accession>
<proteinExistence type="predicted"/>
<sequence length="72" mass="8164">VVQSRNFGRNQVLQPSAAYTPADEQEVLQILDRHRGQRVRAVGRLHSWSEAVTGDGVLLDLRRLNDVRLQSD</sequence>
<feature type="domain" description="FAD linked oxidase N-terminal" evidence="1">
    <location>
        <begin position="15"/>
        <end position="68"/>
    </location>
</feature>
<dbReference type="InterPro" id="IPR006094">
    <property type="entry name" value="Oxid_FAD_bind_N"/>
</dbReference>
<gene>
    <name evidence="2" type="ORF">METZ01_LOCUS112330</name>
</gene>
<organism evidence="2">
    <name type="scientific">marine metagenome</name>
    <dbReference type="NCBI Taxonomy" id="408172"/>
    <lineage>
        <taxon>unclassified sequences</taxon>
        <taxon>metagenomes</taxon>
        <taxon>ecological metagenomes</taxon>
    </lineage>
</organism>
<dbReference type="InterPro" id="IPR016167">
    <property type="entry name" value="FAD-bd_PCMH_sub1"/>
</dbReference>
<dbReference type="Gene3D" id="3.30.43.10">
    <property type="entry name" value="Uridine Diphospho-n-acetylenolpyruvylglucosamine Reductase, domain 2"/>
    <property type="match status" value="1"/>
</dbReference>
<evidence type="ECO:0000313" key="2">
    <source>
        <dbReference type="EMBL" id="SVA59476.1"/>
    </source>
</evidence>
<dbReference type="EMBL" id="UINC01013831">
    <property type="protein sequence ID" value="SVA59476.1"/>
    <property type="molecule type" value="Genomic_DNA"/>
</dbReference>
<protein>
    <recommendedName>
        <fullName evidence="1">FAD linked oxidase N-terminal domain-containing protein</fullName>
    </recommendedName>
</protein>
<evidence type="ECO:0000259" key="1">
    <source>
        <dbReference type="Pfam" id="PF01565"/>
    </source>
</evidence>
<feature type="non-terminal residue" evidence="2">
    <location>
        <position position="72"/>
    </location>
</feature>